<dbReference type="Pfam" id="PF08240">
    <property type="entry name" value="ADH_N"/>
    <property type="match status" value="1"/>
</dbReference>
<keyword evidence="2 5" id="KW-0479">Metal-binding</keyword>
<dbReference type="SUPFAM" id="SSF50129">
    <property type="entry name" value="GroES-like"/>
    <property type="match status" value="1"/>
</dbReference>
<proteinExistence type="inferred from homology"/>
<evidence type="ECO:0000313" key="9">
    <source>
        <dbReference type="Proteomes" id="UP001172737"/>
    </source>
</evidence>
<reference evidence="8" key="1">
    <citation type="submission" date="2023-06" db="EMBL/GenBank/DDBJ databases">
        <title>Sysu t00039.</title>
        <authorList>
            <person name="Gao L."/>
            <person name="Fang B.-Z."/>
            <person name="Li W.-J."/>
        </authorList>
    </citation>
    <scope>NUCLEOTIDE SEQUENCE</scope>
    <source>
        <strain evidence="8">SYSU T00039</strain>
    </source>
</reference>
<protein>
    <submittedName>
        <fullName evidence="8">Alcohol dehydrogenase catalytic domain-containing protein</fullName>
    </submittedName>
</protein>
<feature type="domain" description="Alcohol dehydrogenase-like N-terminal" evidence="7">
    <location>
        <begin position="25"/>
        <end position="123"/>
    </location>
</feature>
<keyword evidence="3 5" id="KW-0862">Zinc</keyword>
<dbReference type="PROSITE" id="PS00059">
    <property type="entry name" value="ADH_ZINC"/>
    <property type="match status" value="1"/>
</dbReference>
<keyword evidence="4" id="KW-0560">Oxidoreductase</keyword>
<evidence type="ECO:0000259" key="6">
    <source>
        <dbReference type="Pfam" id="PF00107"/>
    </source>
</evidence>
<feature type="domain" description="Alcohol dehydrogenase-like C-terminal" evidence="6">
    <location>
        <begin position="177"/>
        <end position="292"/>
    </location>
</feature>
<dbReference type="InterPro" id="IPR036291">
    <property type="entry name" value="NAD(P)-bd_dom_sf"/>
</dbReference>
<comment type="cofactor">
    <cofactor evidence="1 5">
        <name>Zn(2+)</name>
        <dbReference type="ChEBI" id="CHEBI:29105"/>
    </cofactor>
</comment>
<dbReference type="SUPFAM" id="SSF51735">
    <property type="entry name" value="NAD(P)-binding Rossmann-fold domains"/>
    <property type="match status" value="1"/>
</dbReference>
<keyword evidence="9" id="KW-1185">Reference proteome</keyword>
<evidence type="ECO:0000256" key="3">
    <source>
        <dbReference type="ARBA" id="ARBA00022833"/>
    </source>
</evidence>
<organism evidence="8 9">
    <name type="scientific">Demequina lignilytica</name>
    <dbReference type="NCBI Taxonomy" id="3051663"/>
    <lineage>
        <taxon>Bacteria</taxon>
        <taxon>Bacillati</taxon>
        <taxon>Actinomycetota</taxon>
        <taxon>Actinomycetes</taxon>
        <taxon>Micrococcales</taxon>
        <taxon>Demequinaceae</taxon>
        <taxon>Demequina</taxon>
    </lineage>
</organism>
<evidence type="ECO:0000256" key="1">
    <source>
        <dbReference type="ARBA" id="ARBA00001947"/>
    </source>
</evidence>
<dbReference type="PANTHER" id="PTHR42813:SF2">
    <property type="entry name" value="DEHYDROGENASE, ZINC-CONTAINING, PUTATIVE (AFU_ORTHOLOGUE AFUA_2G02810)-RELATED"/>
    <property type="match status" value="1"/>
</dbReference>
<evidence type="ECO:0000313" key="8">
    <source>
        <dbReference type="EMBL" id="MDN4486953.1"/>
    </source>
</evidence>
<dbReference type="Gene3D" id="3.90.180.10">
    <property type="entry name" value="Medium-chain alcohol dehydrogenases, catalytic domain"/>
    <property type="match status" value="1"/>
</dbReference>
<dbReference type="Pfam" id="PF00107">
    <property type="entry name" value="ADH_zinc_N"/>
    <property type="match status" value="1"/>
</dbReference>
<dbReference type="EMBL" id="JAUHPX010000001">
    <property type="protein sequence ID" value="MDN4486953.1"/>
    <property type="molecule type" value="Genomic_DNA"/>
</dbReference>
<evidence type="ECO:0000259" key="7">
    <source>
        <dbReference type="Pfam" id="PF08240"/>
    </source>
</evidence>
<evidence type="ECO:0000256" key="4">
    <source>
        <dbReference type="ARBA" id="ARBA00023002"/>
    </source>
</evidence>
<dbReference type="InterPro" id="IPR011032">
    <property type="entry name" value="GroES-like_sf"/>
</dbReference>
<dbReference type="InterPro" id="IPR013149">
    <property type="entry name" value="ADH-like_C"/>
</dbReference>
<dbReference type="RefSeq" id="WP_301120472.1">
    <property type="nucleotide sequence ID" value="NZ_JAUHPX010000001.1"/>
</dbReference>
<dbReference type="Gene3D" id="3.40.50.720">
    <property type="entry name" value="NAD(P)-binding Rossmann-like Domain"/>
    <property type="match status" value="1"/>
</dbReference>
<gene>
    <name evidence="8" type="ORF">QQX10_02100</name>
</gene>
<evidence type="ECO:0000256" key="5">
    <source>
        <dbReference type="RuleBase" id="RU361277"/>
    </source>
</evidence>
<dbReference type="PANTHER" id="PTHR42813">
    <property type="entry name" value="ZINC-TYPE ALCOHOL DEHYDROGENASE-LIKE"/>
    <property type="match status" value="1"/>
</dbReference>
<comment type="caution">
    <text evidence="8">The sequence shown here is derived from an EMBL/GenBank/DDBJ whole genome shotgun (WGS) entry which is preliminary data.</text>
</comment>
<comment type="similarity">
    <text evidence="5">Belongs to the zinc-containing alcohol dehydrogenase family.</text>
</comment>
<evidence type="ECO:0000256" key="2">
    <source>
        <dbReference type="ARBA" id="ARBA00022723"/>
    </source>
</evidence>
<dbReference type="GO" id="GO:0016491">
    <property type="term" value="F:oxidoreductase activity"/>
    <property type="evidence" value="ECO:0007669"/>
    <property type="project" value="UniProtKB-KW"/>
</dbReference>
<accession>A0AAW7M3A7</accession>
<name>A0AAW7M3A7_9MICO</name>
<dbReference type="InterPro" id="IPR002328">
    <property type="entry name" value="ADH_Zn_CS"/>
</dbReference>
<dbReference type="GO" id="GO:0008270">
    <property type="term" value="F:zinc ion binding"/>
    <property type="evidence" value="ECO:0007669"/>
    <property type="project" value="InterPro"/>
</dbReference>
<dbReference type="InterPro" id="IPR013154">
    <property type="entry name" value="ADH-like_N"/>
</dbReference>
<dbReference type="Proteomes" id="UP001172737">
    <property type="component" value="Unassembled WGS sequence"/>
</dbReference>
<sequence>MKATYMFGAGDVRVLDVPDPRIVDPTDAVVRVVRGCICGSDLHPFHTMEPTEQGSLKGHEAIGVIEEVGPEVRTVAPGDFVIMPFATQDNTCVHCRDGVHTSCVNGGFLAGGQSEALRLPQADGSAVTVPGVDPAAADDALLASLLTLSDVYLTGWHAAAMARVAPGATVTVIGDGAVGLCAVLSAREMGAERIILMGRHQVRTDLGREWGATDVVSARGEDGIAEVLELTDGAGSPVVLEAVGLEPAYRQAHGIVRPGGVISRVGVPQYATDPVSSRSQFSRNVTLTGGVAPVRAYIDAAIPKVLDGAIDPGRVFDMTVGVADVPAGYAAMDERRALKVMVDPSL</sequence>
<dbReference type="AlphaFoldDB" id="A0AAW7M3A7"/>